<dbReference type="OMA" id="PYTIICY"/>
<dbReference type="Pfam" id="PF00581">
    <property type="entry name" value="Rhodanese"/>
    <property type="match status" value="1"/>
</dbReference>
<dbReference type="PANTHER" id="PTHR43031:SF17">
    <property type="entry name" value="SULFURTRANSFERASE YTWF-RELATED"/>
    <property type="match status" value="1"/>
</dbReference>
<sequence length="99" mass="11013">MFKSESIVELEGLLRQDQINLIDVRESFEYETGHVPSAANMPLSHFEETYQTLDKNKSYHIICQSGGRSAQAATFLVNQGYKDVTNVEGGTGAWTGKLD</sequence>
<dbReference type="eggNOG" id="COG0607">
    <property type="taxonomic scope" value="Bacteria"/>
</dbReference>
<dbReference type="PANTHER" id="PTHR43031">
    <property type="entry name" value="FAD-DEPENDENT OXIDOREDUCTASE"/>
    <property type="match status" value="1"/>
</dbReference>
<proteinExistence type="predicted"/>
<dbReference type="RefSeq" id="WP_003105267.1">
    <property type="nucleotide sequence ID" value="NZ_BAWT01000010.1"/>
</dbReference>
<dbReference type="InterPro" id="IPR001763">
    <property type="entry name" value="Rhodanese-like_dom"/>
</dbReference>
<reference evidence="1" key="1">
    <citation type="submission" date="2023-03" db="EMBL/GenBank/DDBJ databases">
        <authorList>
            <person name="Shen W."/>
            <person name="Cai J."/>
        </authorList>
    </citation>
    <scope>NUCLEOTIDE SEQUENCE</scope>
    <source>
        <strain evidence="1">P82-2</strain>
    </source>
</reference>
<dbReference type="CDD" id="cd00158">
    <property type="entry name" value="RHOD"/>
    <property type="match status" value="1"/>
</dbReference>
<dbReference type="GeneID" id="61420901"/>
<name>A0A0E2USB7_9STRE</name>
<dbReference type="Gene3D" id="3.40.250.10">
    <property type="entry name" value="Rhodanese-like domain"/>
    <property type="match status" value="1"/>
</dbReference>
<dbReference type="PROSITE" id="PS50206">
    <property type="entry name" value="RHODANESE_3"/>
    <property type="match status" value="1"/>
</dbReference>
<dbReference type="SMART" id="SM00450">
    <property type="entry name" value="RHOD"/>
    <property type="match status" value="1"/>
</dbReference>
<dbReference type="OrthoDB" id="9800872at2"/>
<dbReference type="InterPro" id="IPR036873">
    <property type="entry name" value="Rhodanese-like_dom_sf"/>
</dbReference>
<gene>
    <name evidence="1" type="ORF">P7G31_09030</name>
</gene>
<dbReference type="AlphaFoldDB" id="A0A0E2USB7"/>
<dbReference type="SUPFAM" id="SSF52821">
    <property type="entry name" value="Rhodanese/Cell cycle control phosphatase"/>
    <property type="match status" value="1"/>
</dbReference>
<dbReference type="Proteomes" id="UP001180515">
    <property type="component" value="Unassembled WGS sequence"/>
</dbReference>
<comment type="caution">
    <text evidence="1">The sequence shown here is derived from an EMBL/GenBank/DDBJ whole genome shotgun (WGS) entry which is preliminary data.</text>
</comment>
<evidence type="ECO:0000313" key="2">
    <source>
        <dbReference type="Proteomes" id="UP001180515"/>
    </source>
</evidence>
<organism evidence="1 2">
    <name type="scientific">Streptococcus parauberis</name>
    <dbReference type="NCBI Taxonomy" id="1348"/>
    <lineage>
        <taxon>Bacteria</taxon>
        <taxon>Bacillati</taxon>
        <taxon>Bacillota</taxon>
        <taxon>Bacilli</taxon>
        <taxon>Lactobacillales</taxon>
        <taxon>Streptococcaceae</taxon>
        <taxon>Streptococcus</taxon>
    </lineage>
</organism>
<protein>
    <submittedName>
        <fullName evidence="1">Rhodanese-like domain-containing protein</fullName>
    </submittedName>
</protein>
<accession>A0A0E2USB7</accession>
<evidence type="ECO:0000313" key="1">
    <source>
        <dbReference type="EMBL" id="MDT2732367.1"/>
    </source>
</evidence>
<dbReference type="EMBL" id="JARQAG010000016">
    <property type="protein sequence ID" value="MDT2732367.1"/>
    <property type="molecule type" value="Genomic_DNA"/>
</dbReference>
<dbReference type="InterPro" id="IPR050229">
    <property type="entry name" value="GlpE_sulfurtransferase"/>
</dbReference>